<keyword evidence="6" id="KW-1185">Reference proteome</keyword>
<dbReference type="PANTHER" id="PTHR24366:SF161">
    <property type="entry name" value="TIR DOMAIN-CONTAINING PROTEIN"/>
    <property type="match status" value="1"/>
</dbReference>
<sequence length="303" mass="34061">MILKSAFLLLILSSISTASDGHAIAFDLSNKNITSLDGRFYETSELTFIHAPYNKISKVDSSLFAGLPNLYSLDLTANSIDSLNLNLTNLGRLVLDGALHNFSGPSGEMQLSIGANPGVGVSAVLYLPTLRELYLRYNRITRIDGLTEETVPNLVHLYLSYNDIEYLDFLDKLPKSITHLYLNNNEILKLVHERMPVKSLGLYAVTETVIEKYDFNHLENLEYLDISHNKIEKIEDGTFKNLSKLITLYLNNNYLSSLPDFSGLTQIKNLDLSHNYFSPISATAFNYLPSLEELNTFGNSDEY</sequence>
<feature type="signal peptide" evidence="4">
    <location>
        <begin position="1"/>
        <end position="18"/>
    </location>
</feature>
<evidence type="ECO:0000256" key="3">
    <source>
        <dbReference type="ARBA" id="ARBA00022737"/>
    </source>
</evidence>
<keyword evidence="1" id="KW-0433">Leucine-rich repeat</keyword>
<dbReference type="EMBL" id="JAHXZJ010000001">
    <property type="protein sequence ID" value="KAH0566684.1"/>
    <property type="molecule type" value="Genomic_DNA"/>
</dbReference>
<dbReference type="SUPFAM" id="SSF52058">
    <property type="entry name" value="L domain-like"/>
    <property type="match status" value="1"/>
</dbReference>
<protein>
    <submittedName>
        <fullName evidence="5">Uncharacterized protein</fullName>
    </submittedName>
</protein>
<dbReference type="Proteomes" id="UP000826195">
    <property type="component" value="Unassembled WGS sequence"/>
</dbReference>
<dbReference type="InterPro" id="IPR026906">
    <property type="entry name" value="LRR_5"/>
</dbReference>
<evidence type="ECO:0000313" key="6">
    <source>
        <dbReference type="Proteomes" id="UP000826195"/>
    </source>
</evidence>
<comment type="caution">
    <text evidence="5">The sequence shown here is derived from an EMBL/GenBank/DDBJ whole genome shotgun (WGS) entry which is preliminary data.</text>
</comment>
<dbReference type="AlphaFoldDB" id="A0AAV7J3P9"/>
<accession>A0AAV7J3P9</accession>
<organism evidence="5 6">
    <name type="scientific">Cotesia glomerata</name>
    <name type="common">Lepidopteran parasitic wasp</name>
    <name type="synonym">Apanteles glomeratus</name>
    <dbReference type="NCBI Taxonomy" id="32391"/>
    <lineage>
        <taxon>Eukaryota</taxon>
        <taxon>Metazoa</taxon>
        <taxon>Ecdysozoa</taxon>
        <taxon>Arthropoda</taxon>
        <taxon>Hexapoda</taxon>
        <taxon>Insecta</taxon>
        <taxon>Pterygota</taxon>
        <taxon>Neoptera</taxon>
        <taxon>Endopterygota</taxon>
        <taxon>Hymenoptera</taxon>
        <taxon>Apocrita</taxon>
        <taxon>Ichneumonoidea</taxon>
        <taxon>Braconidae</taxon>
        <taxon>Microgastrinae</taxon>
        <taxon>Cotesia</taxon>
    </lineage>
</organism>
<dbReference type="Pfam" id="PF13306">
    <property type="entry name" value="LRR_5"/>
    <property type="match status" value="1"/>
</dbReference>
<dbReference type="PANTHER" id="PTHR24366">
    <property type="entry name" value="IG(IMMUNOGLOBULIN) AND LRR(LEUCINE RICH REPEAT) DOMAINS"/>
    <property type="match status" value="1"/>
</dbReference>
<keyword evidence="2 4" id="KW-0732">Signal</keyword>
<dbReference type="Pfam" id="PF13855">
    <property type="entry name" value="LRR_8"/>
    <property type="match status" value="2"/>
</dbReference>
<keyword evidence="3" id="KW-0677">Repeat</keyword>
<dbReference type="SMART" id="SM00365">
    <property type="entry name" value="LRR_SD22"/>
    <property type="match status" value="5"/>
</dbReference>
<evidence type="ECO:0000256" key="2">
    <source>
        <dbReference type="ARBA" id="ARBA00022729"/>
    </source>
</evidence>
<dbReference type="Gene3D" id="3.80.10.10">
    <property type="entry name" value="Ribonuclease Inhibitor"/>
    <property type="match status" value="3"/>
</dbReference>
<evidence type="ECO:0000256" key="1">
    <source>
        <dbReference type="ARBA" id="ARBA00022614"/>
    </source>
</evidence>
<dbReference type="InterPro" id="IPR003591">
    <property type="entry name" value="Leu-rich_rpt_typical-subtyp"/>
</dbReference>
<evidence type="ECO:0000313" key="5">
    <source>
        <dbReference type="EMBL" id="KAH0566684.1"/>
    </source>
</evidence>
<dbReference type="SMART" id="SM00369">
    <property type="entry name" value="LRR_TYP"/>
    <property type="match status" value="6"/>
</dbReference>
<dbReference type="PRINTS" id="PR00019">
    <property type="entry name" value="LEURICHRPT"/>
</dbReference>
<dbReference type="PROSITE" id="PS51450">
    <property type="entry name" value="LRR"/>
    <property type="match status" value="4"/>
</dbReference>
<proteinExistence type="predicted"/>
<gene>
    <name evidence="5" type="ORF">KQX54_003201</name>
</gene>
<dbReference type="InterPro" id="IPR001611">
    <property type="entry name" value="Leu-rich_rpt"/>
</dbReference>
<feature type="chain" id="PRO_5043709197" evidence="4">
    <location>
        <begin position="19"/>
        <end position="303"/>
    </location>
</feature>
<evidence type="ECO:0000256" key="4">
    <source>
        <dbReference type="SAM" id="SignalP"/>
    </source>
</evidence>
<dbReference type="InterPro" id="IPR032675">
    <property type="entry name" value="LRR_dom_sf"/>
</dbReference>
<reference evidence="5 6" key="1">
    <citation type="journal article" date="2021" name="J. Hered.">
        <title>A chromosome-level genome assembly of the parasitoid wasp, Cotesia glomerata (Hymenoptera: Braconidae).</title>
        <authorList>
            <person name="Pinto B.J."/>
            <person name="Weis J.J."/>
            <person name="Gamble T."/>
            <person name="Ode P.J."/>
            <person name="Paul R."/>
            <person name="Zaspel J.M."/>
        </authorList>
    </citation>
    <scope>NUCLEOTIDE SEQUENCE [LARGE SCALE GENOMIC DNA]</scope>
    <source>
        <strain evidence="5">CgM1</strain>
    </source>
</reference>
<name>A0AAV7J3P9_COTGL</name>